<proteinExistence type="predicted"/>
<dbReference type="RefSeq" id="WP_118877802.1">
    <property type="nucleotide sequence ID" value="NZ_QWEI01000018.1"/>
</dbReference>
<dbReference type="PANTHER" id="PTHR43072:SF23">
    <property type="entry name" value="UPF0039 PROTEIN C11D3.02C"/>
    <property type="match status" value="1"/>
</dbReference>
<keyword evidence="2" id="KW-0012">Acyltransferase</keyword>
<dbReference type="InterPro" id="IPR000182">
    <property type="entry name" value="GNAT_dom"/>
</dbReference>
<dbReference type="GO" id="GO:0016747">
    <property type="term" value="F:acyltransferase activity, transferring groups other than amino-acyl groups"/>
    <property type="evidence" value="ECO:0007669"/>
    <property type="project" value="InterPro"/>
</dbReference>
<comment type="caution">
    <text evidence="4">The sequence shown here is derived from an EMBL/GenBank/DDBJ whole genome shotgun (WGS) entry which is preliminary data.</text>
</comment>
<sequence length="167" mass="19075">MALEITFRDATLEDLPKIVEIYNSTISGRMVTADTEPVTVEDRLNWFYEHNPTKRPLWVVETEDKICGWVSLQNFYGRPAYNATAEVSIYLDESFRGHGLGKTVLQKVIETAPRCQVETLLGFIFGHNEPSLRLFEKFGFEKWAHLPEVATLDGVKRDLVILGKKLS</sequence>
<dbReference type="EMBL" id="QWEI01000018">
    <property type="protein sequence ID" value="RHW31164.1"/>
    <property type="molecule type" value="Genomic_DNA"/>
</dbReference>
<name>A0A396SAA0_9BACL</name>
<evidence type="ECO:0000256" key="1">
    <source>
        <dbReference type="ARBA" id="ARBA00022679"/>
    </source>
</evidence>
<dbReference type="OrthoDB" id="9798006at2"/>
<dbReference type="PROSITE" id="PS51186">
    <property type="entry name" value="GNAT"/>
    <property type="match status" value="1"/>
</dbReference>
<accession>A0A396SAA0</accession>
<dbReference type="SUPFAM" id="SSF55729">
    <property type="entry name" value="Acyl-CoA N-acyltransferases (Nat)"/>
    <property type="match status" value="1"/>
</dbReference>
<dbReference type="Pfam" id="PF00583">
    <property type="entry name" value="Acetyltransf_1"/>
    <property type="match status" value="1"/>
</dbReference>
<dbReference type="Gene3D" id="3.40.630.30">
    <property type="match status" value="1"/>
</dbReference>
<gene>
    <name evidence="4" type="ORF">D1B33_18035</name>
</gene>
<keyword evidence="5" id="KW-1185">Reference proteome</keyword>
<evidence type="ECO:0000313" key="4">
    <source>
        <dbReference type="EMBL" id="RHW31164.1"/>
    </source>
</evidence>
<dbReference type="InterPro" id="IPR016181">
    <property type="entry name" value="Acyl_CoA_acyltransferase"/>
</dbReference>
<organism evidence="4 5">
    <name type="scientific">Ureibacillus yapensis</name>
    <dbReference type="NCBI Taxonomy" id="2304605"/>
    <lineage>
        <taxon>Bacteria</taxon>
        <taxon>Bacillati</taxon>
        <taxon>Bacillota</taxon>
        <taxon>Bacilli</taxon>
        <taxon>Bacillales</taxon>
        <taxon>Caryophanaceae</taxon>
        <taxon>Ureibacillus</taxon>
    </lineage>
</organism>
<protein>
    <submittedName>
        <fullName evidence="4">N-acetyltransferase family protein</fullName>
    </submittedName>
</protein>
<dbReference type="CDD" id="cd04301">
    <property type="entry name" value="NAT_SF"/>
    <property type="match status" value="1"/>
</dbReference>
<dbReference type="AlphaFoldDB" id="A0A396SAA0"/>
<feature type="domain" description="N-acetyltransferase" evidence="3">
    <location>
        <begin position="5"/>
        <end position="167"/>
    </location>
</feature>
<evidence type="ECO:0000259" key="3">
    <source>
        <dbReference type="PROSITE" id="PS51186"/>
    </source>
</evidence>
<dbReference type="PANTHER" id="PTHR43072">
    <property type="entry name" value="N-ACETYLTRANSFERASE"/>
    <property type="match status" value="1"/>
</dbReference>
<keyword evidence="1 4" id="KW-0808">Transferase</keyword>
<reference evidence="4 5" key="1">
    <citation type="submission" date="2018-08" db="EMBL/GenBank/DDBJ databases">
        <title>Lysinibacillus sp. YLB-03 draft genome sequence.</title>
        <authorList>
            <person name="Yu L."/>
        </authorList>
    </citation>
    <scope>NUCLEOTIDE SEQUENCE [LARGE SCALE GENOMIC DNA]</scope>
    <source>
        <strain evidence="4 5">YLB-03</strain>
    </source>
</reference>
<evidence type="ECO:0000256" key="2">
    <source>
        <dbReference type="ARBA" id="ARBA00023315"/>
    </source>
</evidence>
<dbReference type="Proteomes" id="UP000265692">
    <property type="component" value="Unassembled WGS sequence"/>
</dbReference>
<evidence type="ECO:0000313" key="5">
    <source>
        <dbReference type="Proteomes" id="UP000265692"/>
    </source>
</evidence>